<sequence>MAILYALVARGTMILAEHNKAQGNADVVARRLLEKIPPAQPQQDSRVSYTQDRHIFHLLRSGGLTYMCMSEESFGRRIPFAFLDDIKAKFSSAYGKLAQTALAYAMNDEFGRVLSQQMDYFSTNPEADTINKVKGEMVEVRNVMVENIEKVLDRGERIDLLVDRTGALQCDGFRFKNQARRLKRAMWFKNVKLMTILIITLLVLLYGLLAHFCGWTIDSCSLT</sequence>
<evidence type="ECO:0000256" key="7">
    <source>
        <dbReference type="ARBA" id="ARBA00023034"/>
    </source>
</evidence>
<dbReference type="PRINTS" id="PR00219">
    <property type="entry name" value="SYNAPTOBREVN"/>
</dbReference>
<dbReference type="Gene3D" id="3.30.450.50">
    <property type="entry name" value="Longin domain"/>
    <property type="match status" value="1"/>
</dbReference>
<feature type="domain" description="Longin" evidence="13">
    <location>
        <begin position="7"/>
        <end position="114"/>
    </location>
</feature>
<dbReference type="Pfam" id="PF13774">
    <property type="entry name" value="Longin"/>
    <property type="match status" value="1"/>
</dbReference>
<evidence type="ECO:0000259" key="13">
    <source>
        <dbReference type="PROSITE" id="PS50859"/>
    </source>
</evidence>
<dbReference type="Gramene" id="GBG62518">
    <property type="protein sequence ID" value="GBG62518"/>
    <property type="gene ID" value="CBR_g30836"/>
</dbReference>
<evidence type="ECO:0000256" key="8">
    <source>
        <dbReference type="ARBA" id="ARBA00023054"/>
    </source>
</evidence>
<keyword evidence="5" id="KW-0653">Protein transport</keyword>
<keyword evidence="6 12" id="KW-1133">Transmembrane helix</keyword>
<dbReference type="GO" id="GO:0000139">
    <property type="term" value="C:Golgi membrane"/>
    <property type="evidence" value="ECO:0007669"/>
    <property type="project" value="UniProtKB-SubCell"/>
</dbReference>
<dbReference type="InterPro" id="IPR042855">
    <property type="entry name" value="V_SNARE_CC"/>
</dbReference>
<keyword evidence="7" id="KW-0333">Golgi apparatus</keyword>
<evidence type="ECO:0000256" key="4">
    <source>
        <dbReference type="ARBA" id="ARBA00022692"/>
    </source>
</evidence>
<name>A0A388JXM0_CHABU</name>
<dbReference type="Gene3D" id="1.20.5.110">
    <property type="match status" value="1"/>
</dbReference>
<dbReference type="InterPro" id="IPR010908">
    <property type="entry name" value="Longin_dom"/>
</dbReference>
<dbReference type="GO" id="GO:0016192">
    <property type="term" value="P:vesicle-mediated transport"/>
    <property type="evidence" value="ECO:0007669"/>
    <property type="project" value="InterPro"/>
</dbReference>
<evidence type="ECO:0008006" key="17">
    <source>
        <dbReference type="Google" id="ProtNLM"/>
    </source>
</evidence>
<evidence type="ECO:0000256" key="5">
    <source>
        <dbReference type="ARBA" id="ARBA00022927"/>
    </source>
</evidence>
<comment type="caution">
    <text evidence="15">The sequence shown here is derived from an EMBL/GenBank/DDBJ whole genome shotgun (WGS) entry which is preliminary data.</text>
</comment>
<evidence type="ECO:0000256" key="6">
    <source>
        <dbReference type="ARBA" id="ARBA00022989"/>
    </source>
</evidence>
<dbReference type="CDD" id="cd14824">
    <property type="entry name" value="Longin"/>
    <property type="match status" value="1"/>
</dbReference>
<keyword evidence="9 12" id="KW-0472">Membrane</keyword>
<dbReference type="PROSITE" id="PS50892">
    <property type="entry name" value="V_SNARE"/>
    <property type="match status" value="1"/>
</dbReference>
<protein>
    <recommendedName>
        <fullName evidence="17">V-SNARE coiled-coil homology domain-containing protein</fullName>
    </recommendedName>
</protein>
<evidence type="ECO:0000259" key="14">
    <source>
        <dbReference type="PROSITE" id="PS50892"/>
    </source>
</evidence>
<proteinExistence type="inferred from homology"/>
<keyword evidence="3" id="KW-0813">Transport</keyword>
<evidence type="ECO:0000256" key="1">
    <source>
        <dbReference type="ARBA" id="ARBA00004409"/>
    </source>
</evidence>
<evidence type="ECO:0000256" key="2">
    <source>
        <dbReference type="ARBA" id="ARBA00008025"/>
    </source>
</evidence>
<dbReference type="AlphaFoldDB" id="A0A388JXM0"/>
<keyword evidence="8 11" id="KW-0175">Coiled coil</keyword>
<dbReference type="FunFam" id="1.20.5.110:FF:000004">
    <property type="entry name" value="Vesicle-associated membrane protein 7"/>
    <property type="match status" value="1"/>
</dbReference>
<feature type="transmembrane region" description="Helical" evidence="12">
    <location>
        <begin position="193"/>
        <end position="217"/>
    </location>
</feature>
<comment type="similarity">
    <text evidence="2">Belongs to the synaptobrevin family.</text>
</comment>
<dbReference type="GO" id="GO:0015031">
    <property type="term" value="P:protein transport"/>
    <property type="evidence" value="ECO:0007669"/>
    <property type="project" value="UniProtKB-KW"/>
</dbReference>
<dbReference type="InterPro" id="IPR011012">
    <property type="entry name" value="Longin-like_dom_sf"/>
</dbReference>
<accession>A0A388JXM0</accession>
<dbReference type="FunFam" id="3.30.450.50:FF:000011">
    <property type="entry name" value="Vesicle-associated membrane protein 714"/>
    <property type="match status" value="1"/>
</dbReference>
<dbReference type="PROSITE" id="PS50859">
    <property type="entry name" value="LONGIN"/>
    <property type="match status" value="1"/>
</dbReference>
<keyword evidence="16" id="KW-1185">Reference proteome</keyword>
<evidence type="ECO:0000256" key="3">
    <source>
        <dbReference type="ARBA" id="ARBA00022448"/>
    </source>
</evidence>
<comment type="subcellular location">
    <subcellularLocation>
        <location evidence="1">Golgi apparatus membrane</location>
        <topology evidence="1">Single-pass type IV membrane protein</topology>
    </subcellularLocation>
</comment>
<dbReference type="SUPFAM" id="SSF64356">
    <property type="entry name" value="SNARE-like"/>
    <property type="match status" value="1"/>
</dbReference>
<reference evidence="15 16" key="1">
    <citation type="journal article" date="2018" name="Cell">
        <title>The Chara Genome: Secondary Complexity and Implications for Plant Terrestrialization.</title>
        <authorList>
            <person name="Nishiyama T."/>
            <person name="Sakayama H."/>
            <person name="Vries J.D."/>
            <person name="Buschmann H."/>
            <person name="Saint-Marcoux D."/>
            <person name="Ullrich K.K."/>
            <person name="Haas F.B."/>
            <person name="Vanderstraeten L."/>
            <person name="Becker D."/>
            <person name="Lang D."/>
            <person name="Vosolsobe S."/>
            <person name="Rombauts S."/>
            <person name="Wilhelmsson P.K.I."/>
            <person name="Janitza P."/>
            <person name="Kern R."/>
            <person name="Heyl A."/>
            <person name="Rumpler F."/>
            <person name="Villalobos L.I.A.C."/>
            <person name="Clay J.M."/>
            <person name="Skokan R."/>
            <person name="Toyoda A."/>
            <person name="Suzuki Y."/>
            <person name="Kagoshima H."/>
            <person name="Schijlen E."/>
            <person name="Tajeshwar N."/>
            <person name="Catarino B."/>
            <person name="Hetherington A.J."/>
            <person name="Saltykova A."/>
            <person name="Bonnot C."/>
            <person name="Breuninger H."/>
            <person name="Symeonidi A."/>
            <person name="Radhakrishnan G.V."/>
            <person name="Van Nieuwerburgh F."/>
            <person name="Deforce D."/>
            <person name="Chang C."/>
            <person name="Karol K.G."/>
            <person name="Hedrich R."/>
            <person name="Ulvskov P."/>
            <person name="Glockner G."/>
            <person name="Delwiche C.F."/>
            <person name="Petrasek J."/>
            <person name="Van de Peer Y."/>
            <person name="Friml J."/>
            <person name="Beilby M."/>
            <person name="Dolan L."/>
            <person name="Kohara Y."/>
            <person name="Sugano S."/>
            <person name="Fujiyama A."/>
            <person name="Delaux P.-M."/>
            <person name="Quint M."/>
            <person name="TheiBen G."/>
            <person name="Hagemann M."/>
            <person name="Harholt J."/>
            <person name="Dunand C."/>
            <person name="Zachgo S."/>
            <person name="Langdale J."/>
            <person name="Maumus F."/>
            <person name="Straeten D.V.D."/>
            <person name="Gould S.B."/>
            <person name="Rensing S.A."/>
        </authorList>
    </citation>
    <scope>NUCLEOTIDE SEQUENCE [LARGE SCALE GENOMIC DNA]</scope>
    <source>
        <strain evidence="15 16">S276</strain>
    </source>
</reference>
<evidence type="ECO:0000256" key="9">
    <source>
        <dbReference type="ARBA" id="ARBA00023136"/>
    </source>
</evidence>
<dbReference type="Pfam" id="PF00957">
    <property type="entry name" value="Synaptobrevin"/>
    <property type="match status" value="1"/>
</dbReference>
<comment type="function">
    <text evidence="10">Involved in the targeting and/or fusion of transport vesicles to their target membrane.</text>
</comment>
<evidence type="ECO:0000256" key="11">
    <source>
        <dbReference type="PROSITE-ProRule" id="PRU00290"/>
    </source>
</evidence>
<dbReference type="STRING" id="69332.A0A388JXM0"/>
<evidence type="ECO:0000256" key="10">
    <source>
        <dbReference type="ARBA" id="ARBA00037493"/>
    </source>
</evidence>
<dbReference type="PANTHER" id="PTHR21136">
    <property type="entry name" value="SNARE PROTEINS"/>
    <property type="match status" value="1"/>
</dbReference>
<dbReference type="OMA" id="AYSMNDA"/>
<evidence type="ECO:0000313" key="16">
    <source>
        <dbReference type="Proteomes" id="UP000265515"/>
    </source>
</evidence>
<evidence type="ECO:0000313" key="15">
    <source>
        <dbReference type="EMBL" id="GBG62518.1"/>
    </source>
</evidence>
<dbReference type="EMBL" id="BFEA01000029">
    <property type="protein sequence ID" value="GBG62518.1"/>
    <property type="molecule type" value="Genomic_DNA"/>
</dbReference>
<gene>
    <name evidence="15" type="ORF">CBR_g30836</name>
</gene>
<dbReference type="InterPro" id="IPR051097">
    <property type="entry name" value="Synaptobrevin-like_transport"/>
</dbReference>
<keyword evidence="4 12" id="KW-0812">Transmembrane</keyword>
<dbReference type="InterPro" id="IPR001388">
    <property type="entry name" value="Synaptobrevin-like"/>
</dbReference>
<dbReference type="Proteomes" id="UP000265515">
    <property type="component" value="Unassembled WGS sequence"/>
</dbReference>
<organism evidence="15 16">
    <name type="scientific">Chara braunii</name>
    <name type="common">Braun's stonewort</name>
    <dbReference type="NCBI Taxonomy" id="69332"/>
    <lineage>
        <taxon>Eukaryota</taxon>
        <taxon>Viridiplantae</taxon>
        <taxon>Streptophyta</taxon>
        <taxon>Charophyceae</taxon>
        <taxon>Charales</taxon>
        <taxon>Characeae</taxon>
        <taxon>Chara</taxon>
    </lineage>
</organism>
<dbReference type="CDD" id="cd15843">
    <property type="entry name" value="R-SNARE"/>
    <property type="match status" value="1"/>
</dbReference>
<dbReference type="SUPFAM" id="SSF58038">
    <property type="entry name" value="SNARE fusion complex"/>
    <property type="match status" value="1"/>
</dbReference>
<dbReference type="PANTHER" id="PTHR21136:SF214">
    <property type="entry name" value="VESICLE-ASSOCIATED MEMBRANE PROTEIN 714"/>
    <property type="match status" value="1"/>
</dbReference>
<dbReference type="OrthoDB" id="248747at2759"/>
<evidence type="ECO:0000256" key="12">
    <source>
        <dbReference type="SAM" id="Phobius"/>
    </source>
</evidence>
<dbReference type="SMART" id="SM01270">
    <property type="entry name" value="Longin"/>
    <property type="match status" value="1"/>
</dbReference>
<feature type="domain" description="V-SNARE coiled-coil homology" evidence="14">
    <location>
        <begin position="129"/>
        <end position="189"/>
    </location>
</feature>